<evidence type="ECO:0000256" key="1">
    <source>
        <dbReference type="SAM" id="SignalP"/>
    </source>
</evidence>
<evidence type="ECO:0000313" key="3">
    <source>
        <dbReference type="Proteomes" id="UP000445000"/>
    </source>
</evidence>
<dbReference type="Proteomes" id="UP000445000">
    <property type="component" value="Unassembled WGS sequence"/>
</dbReference>
<dbReference type="RefSeq" id="WP_161811297.1">
    <property type="nucleotide sequence ID" value="NZ_BLJN01000001.1"/>
</dbReference>
<evidence type="ECO:0000313" key="2">
    <source>
        <dbReference type="EMBL" id="GFE79647.1"/>
    </source>
</evidence>
<gene>
    <name evidence="2" type="ORF">GCM10011487_16470</name>
</gene>
<protein>
    <submittedName>
        <fullName evidence="2">Uncharacterized protein</fullName>
    </submittedName>
</protein>
<feature type="chain" id="PRO_5032657493" evidence="1">
    <location>
        <begin position="26"/>
        <end position="111"/>
    </location>
</feature>
<keyword evidence="3" id="KW-1185">Reference proteome</keyword>
<comment type="caution">
    <text evidence="2">The sequence shown here is derived from an EMBL/GenBank/DDBJ whole genome shotgun (WGS) entry which is preliminary data.</text>
</comment>
<organism evidence="2 3">
    <name type="scientific">Steroidobacter agaridevorans</name>
    <dbReference type="NCBI Taxonomy" id="2695856"/>
    <lineage>
        <taxon>Bacteria</taxon>
        <taxon>Pseudomonadati</taxon>
        <taxon>Pseudomonadota</taxon>
        <taxon>Gammaproteobacteria</taxon>
        <taxon>Steroidobacterales</taxon>
        <taxon>Steroidobacteraceae</taxon>
        <taxon>Steroidobacter</taxon>
    </lineage>
</organism>
<feature type="signal peptide" evidence="1">
    <location>
        <begin position="1"/>
        <end position="25"/>
    </location>
</feature>
<keyword evidence="1" id="KW-0732">Signal</keyword>
<name>A0A829Y8L9_9GAMM</name>
<proteinExistence type="predicted"/>
<sequence length="111" mass="11550">MSKKIVRGAIVSAIVGLGISHSASAGPNYQEGWVIDITMAGGEVMIRLDTGLPDNCAGAPYGWMSIPATGKPMQAYILGLQLRGDLGDVQMRVFTAGLVNGSCSVNQIDPT</sequence>
<reference evidence="3" key="1">
    <citation type="submission" date="2020-01" db="EMBL/GenBank/DDBJ databases">
        <title>'Steroidobacter agaridevorans' sp. nov., agar-degrading bacteria isolated from rhizosphere soils.</title>
        <authorList>
            <person name="Ikenaga M."/>
            <person name="Kataoka M."/>
            <person name="Murouchi A."/>
            <person name="Katsuragi S."/>
            <person name="Sakai M."/>
        </authorList>
    </citation>
    <scope>NUCLEOTIDE SEQUENCE [LARGE SCALE GENOMIC DNA]</scope>
    <source>
        <strain evidence="3">YU21-B</strain>
    </source>
</reference>
<dbReference type="AlphaFoldDB" id="A0A829Y8L9"/>
<dbReference type="EMBL" id="BLJN01000001">
    <property type="protein sequence ID" value="GFE79647.1"/>
    <property type="molecule type" value="Genomic_DNA"/>
</dbReference>
<accession>A0A829Y8L9</accession>